<gene>
    <name evidence="1" type="ORF">VC34_06840</name>
</gene>
<sequence length="113" mass="12424">MSNEAKTDFGTPIAKAVIQGAFYVSQLGATTEISTPSPMAWPVEAYVLFRASIPGTPDKWESVPVHPTAHTSAQMPVKDFLDKNIHREVEIQFYVVSQGAETPSRVLKVRILP</sequence>
<organism evidence="1 2">
    <name type="scientific">Pseudomonas fluorescens</name>
    <dbReference type="NCBI Taxonomy" id="294"/>
    <lineage>
        <taxon>Bacteria</taxon>
        <taxon>Pseudomonadati</taxon>
        <taxon>Pseudomonadota</taxon>
        <taxon>Gammaproteobacteria</taxon>
        <taxon>Pseudomonadales</taxon>
        <taxon>Pseudomonadaceae</taxon>
        <taxon>Pseudomonas</taxon>
    </lineage>
</organism>
<proteinExistence type="predicted"/>
<evidence type="ECO:0000313" key="1">
    <source>
        <dbReference type="EMBL" id="KJZ46418.1"/>
    </source>
</evidence>
<dbReference type="RefSeq" id="WP_046045826.1">
    <property type="nucleotide sequence ID" value="NZ_LACD01000005.1"/>
</dbReference>
<dbReference type="Proteomes" id="UP000033500">
    <property type="component" value="Unassembled WGS sequence"/>
</dbReference>
<comment type="caution">
    <text evidence="1">The sequence shown here is derived from an EMBL/GenBank/DDBJ whole genome shotgun (WGS) entry which is preliminary data.</text>
</comment>
<accession>A0A0F4TPP5</accession>
<protein>
    <submittedName>
        <fullName evidence="1">Uncharacterized protein</fullName>
    </submittedName>
</protein>
<evidence type="ECO:0000313" key="2">
    <source>
        <dbReference type="Proteomes" id="UP000033500"/>
    </source>
</evidence>
<dbReference type="AlphaFoldDB" id="A0A0F4TPP5"/>
<name>A0A0F4TPP5_PSEFL</name>
<dbReference type="EMBL" id="LACD01000005">
    <property type="protein sequence ID" value="KJZ46418.1"/>
    <property type="molecule type" value="Genomic_DNA"/>
</dbReference>
<reference evidence="1 2" key="1">
    <citation type="submission" date="2015-03" db="EMBL/GenBank/DDBJ databases">
        <title>Comparative genomics of Pseudomonas insights into diversity of traits involved in vanlence and defense.</title>
        <authorList>
            <person name="Qin Y."/>
        </authorList>
    </citation>
    <scope>NUCLEOTIDE SEQUENCE [LARGE SCALE GENOMIC DNA]</scope>
    <source>
        <strain evidence="1 2">C3</strain>
    </source>
</reference>
<dbReference type="PATRIC" id="fig|294.131.peg.5414"/>